<dbReference type="STRING" id="645990.SAMN00120144_3748"/>
<dbReference type="OrthoDB" id="1098580at2"/>
<reference evidence="3 4" key="1">
    <citation type="submission" date="2017-04" db="EMBL/GenBank/DDBJ databases">
        <authorList>
            <person name="Afonso C.L."/>
            <person name="Miller P.J."/>
            <person name="Scott M.A."/>
            <person name="Spackman E."/>
            <person name="Goraichik I."/>
            <person name="Dimitrov K.M."/>
            <person name="Suarez D.L."/>
            <person name="Swayne D.E."/>
        </authorList>
    </citation>
    <scope>NUCLEOTIDE SEQUENCE [LARGE SCALE GENOMIC DNA]</scope>
    <source>
        <strain evidence="3 4">DSM 11622</strain>
    </source>
</reference>
<organism evidence="3 4">
    <name type="scientific">Hymenobacter roseosalivarius DSM 11622</name>
    <dbReference type="NCBI Taxonomy" id="645990"/>
    <lineage>
        <taxon>Bacteria</taxon>
        <taxon>Pseudomonadati</taxon>
        <taxon>Bacteroidota</taxon>
        <taxon>Cytophagia</taxon>
        <taxon>Cytophagales</taxon>
        <taxon>Hymenobacteraceae</taxon>
        <taxon>Hymenobacter</taxon>
    </lineage>
</organism>
<keyword evidence="4" id="KW-1185">Reference proteome</keyword>
<gene>
    <name evidence="3" type="ORF">SAMN00120144_3748</name>
</gene>
<feature type="signal peptide" evidence="2">
    <location>
        <begin position="1"/>
        <end position="24"/>
    </location>
</feature>
<accession>A0A1W1W4J8</accession>
<dbReference type="RefSeq" id="WP_084447501.1">
    <property type="nucleotide sequence ID" value="NZ_FWWW01000097.1"/>
</dbReference>
<proteinExistence type="predicted"/>
<feature type="compositionally biased region" description="Pro residues" evidence="1">
    <location>
        <begin position="66"/>
        <end position="76"/>
    </location>
</feature>
<dbReference type="Proteomes" id="UP000192266">
    <property type="component" value="Unassembled WGS sequence"/>
</dbReference>
<dbReference type="AlphaFoldDB" id="A0A1W1W4J8"/>
<evidence type="ECO:0000256" key="1">
    <source>
        <dbReference type="SAM" id="MobiDB-lite"/>
    </source>
</evidence>
<sequence>MKRTLLSWALAGAALLLAPAAVLAQTDTTARPAPAKPQLNTAPPAAPVPATPPPAPQREYEARPAVPVPPPPPVDEPLPTQTRPNRDSPSGLEFPAGSRASEQPKPLRKYFLYANFGLGYNGSQAYGSQFSASIAPAIGYRINERLAVGPGLSYAFNNYSIPDRFRPAGTPSSYQTNNIGLKGFAQFIFYKDFFVHGEYEVTRAEVLFQDQNTGAFSTGKITVNTPLAGLGYRSRFSDRAAADIVVLYNFNDGLDDIYGQPVIRFSFLFDLK</sequence>
<feature type="region of interest" description="Disordered" evidence="1">
    <location>
        <begin position="30"/>
        <end position="102"/>
    </location>
</feature>
<evidence type="ECO:0000313" key="4">
    <source>
        <dbReference type="Proteomes" id="UP000192266"/>
    </source>
</evidence>
<feature type="chain" id="PRO_5012958296" description="Outer membrane protein beta-barrel domain-containing protein" evidence="2">
    <location>
        <begin position="25"/>
        <end position="272"/>
    </location>
</feature>
<dbReference type="EMBL" id="FWWW01000097">
    <property type="protein sequence ID" value="SMB99994.1"/>
    <property type="molecule type" value="Genomic_DNA"/>
</dbReference>
<keyword evidence="2" id="KW-0732">Signal</keyword>
<evidence type="ECO:0000313" key="3">
    <source>
        <dbReference type="EMBL" id="SMB99994.1"/>
    </source>
</evidence>
<protein>
    <recommendedName>
        <fullName evidence="5">Outer membrane protein beta-barrel domain-containing protein</fullName>
    </recommendedName>
</protein>
<feature type="compositionally biased region" description="Pro residues" evidence="1">
    <location>
        <begin position="44"/>
        <end position="56"/>
    </location>
</feature>
<name>A0A1W1W4J8_9BACT</name>
<evidence type="ECO:0000256" key="2">
    <source>
        <dbReference type="SAM" id="SignalP"/>
    </source>
</evidence>
<evidence type="ECO:0008006" key="5">
    <source>
        <dbReference type="Google" id="ProtNLM"/>
    </source>
</evidence>